<dbReference type="EMBL" id="GBXM01069773">
    <property type="protein sequence ID" value="JAH38804.1"/>
    <property type="molecule type" value="Transcribed_RNA"/>
</dbReference>
<dbReference type="AlphaFoldDB" id="A0A0E9SBQ4"/>
<evidence type="ECO:0000313" key="1">
    <source>
        <dbReference type="EMBL" id="JAH38804.1"/>
    </source>
</evidence>
<reference evidence="1" key="2">
    <citation type="journal article" date="2015" name="Fish Shellfish Immunol.">
        <title>Early steps in the European eel (Anguilla anguilla)-Vibrio vulnificus interaction in the gills: Role of the RtxA13 toxin.</title>
        <authorList>
            <person name="Callol A."/>
            <person name="Pajuelo D."/>
            <person name="Ebbesson L."/>
            <person name="Teles M."/>
            <person name="MacKenzie S."/>
            <person name="Amaro C."/>
        </authorList>
    </citation>
    <scope>NUCLEOTIDE SEQUENCE</scope>
</reference>
<sequence>MTAIAVKEFIPKTHFKTKICYQLEYSFLGPTMAKLSISILSRTSECVPTLESTFGYLQKTITWGKVVLWDTARLIGTMYVTCFV</sequence>
<proteinExistence type="predicted"/>
<organism evidence="1">
    <name type="scientific">Anguilla anguilla</name>
    <name type="common">European freshwater eel</name>
    <name type="synonym">Muraena anguilla</name>
    <dbReference type="NCBI Taxonomy" id="7936"/>
    <lineage>
        <taxon>Eukaryota</taxon>
        <taxon>Metazoa</taxon>
        <taxon>Chordata</taxon>
        <taxon>Craniata</taxon>
        <taxon>Vertebrata</taxon>
        <taxon>Euteleostomi</taxon>
        <taxon>Actinopterygii</taxon>
        <taxon>Neopterygii</taxon>
        <taxon>Teleostei</taxon>
        <taxon>Anguilliformes</taxon>
        <taxon>Anguillidae</taxon>
        <taxon>Anguilla</taxon>
    </lineage>
</organism>
<name>A0A0E9SBQ4_ANGAN</name>
<reference evidence="1" key="1">
    <citation type="submission" date="2014-11" db="EMBL/GenBank/DDBJ databases">
        <authorList>
            <person name="Amaro Gonzalez C."/>
        </authorList>
    </citation>
    <scope>NUCLEOTIDE SEQUENCE</scope>
</reference>
<accession>A0A0E9SBQ4</accession>
<protein>
    <submittedName>
        <fullName evidence="1">Uncharacterized protein</fullName>
    </submittedName>
</protein>